<evidence type="ECO:0000256" key="1">
    <source>
        <dbReference type="SAM" id="MobiDB-lite"/>
    </source>
</evidence>
<accession>K0S389</accession>
<evidence type="ECO:0000313" key="2">
    <source>
        <dbReference type="EMBL" id="EJK60558.1"/>
    </source>
</evidence>
<feature type="region of interest" description="Disordered" evidence="1">
    <location>
        <begin position="21"/>
        <end position="57"/>
    </location>
</feature>
<dbReference type="Proteomes" id="UP000266841">
    <property type="component" value="Unassembled WGS sequence"/>
</dbReference>
<name>K0S389_THAOC</name>
<organism evidence="2 3">
    <name type="scientific">Thalassiosira oceanica</name>
    <name type="common">Marine diatom</name>
    <dbReference type="NCBI Taxonomy" id="159749"/>
    <lineage>
        <taxon>Eukaryota</taxon>
        <taxon>Sar</taxon>
        <taxon>Stramenopiles</taxon>
        <taxon>Ochrophyta</taxon>
        <taxon>Bacillariophyta</taxon>
        <taxon>Coscinodiscophyceae</taxon>
        <taxon>Thalassiosirophycidae</taxon>
        <taxon>Thalassiosirales</taxon>
        <taxon>Thalassiosiraceae</taxon>
        <taxon>Thalassiosira</taxon>
    </lineage>
</organism>
<feature type="compositionally biased region" description="Basic and acidic residues" evidence="1">
    <location>
        <begin position="38"/>
        <end position="57"/>
    </location>
</feature>
<dbReference type="AlphaFoldDB" id="K0S389"/>
<proteinExistence type="predicted"/>
<feature type="non-terminal residue" evidence="2">
    <location>
        <position position="1"/>
    </location>
</feature>
<dbReference type="EMBL" id="AGNL01020925">
    <property type="protein sequence ID" value="EJK60558.1"/>
    <property type="molecule type" value="Genomic_DNA"/>
</dbReference>
<sequence length="57" mass="6150">IAHDLESHLGMTSSFRAPRVTLAGTIQQKHTPALSTIETRDRPASRLSEAKGGEGQH</sequence>
<evidence type="ECO:0000313" key="3">
    <source>
        <dbReference type="Proteomes" id="UP000266841"/>
    </source>
</evidence>
<protein>
    <submittedName>
        <fullName evidence="2">Uncharacterized protein</fullName>
    </submittedName>
</protein>
<keyword evidence="3" id="KW-1185">Reference proteome</keyword>
<gene>
    <name evidence="2" type="ORF">THAOC_19058</name>
</gene>
<feature type="compositionally biased region" description="Polar residues" evidence="1">
    <location>
        <begin position="24"/>
        <end position="37"/>
    </location>
</feature>
<comment type="caution">
    <text evidence="2">The sequence shown here is derived from an EMBL/GenBank/DDBJ whole genome shotgun (WGS) entry which is preliminary data.</text>
</comment>
<reference evidence="2 3" key="1">
    <citation type="journal article" date="2012" name="Genome Biol.">
        <title>Genome and low-iron response of an oceanic diatom adapted to chronic iron limitation.</title>
        <authorList>
            <person name="Lommer M."/>
            <person name="Specht M."/>
            <person name="Roy A.S."/>
            <person name="Kraemer L."/>
            <person name="Andreson R."/>
            <person name="Gutowska M.A."/>
            <person name="Wolf J."/>
            <person name="Bergner S.V."/>
            <person name="Schilhabel M.B."/>
            <person name="Klostermeier U.C."/>
            <person name="Beiko R.G."/>
            <person name="Rosenstiel P."/>
            <person name="Hippler M."/>
            <person name="Laroche J."/>
        </authorList>
    </citation>
    <scope>NUCLEOTIDE SEQUENCE [LARGE SCALE GENOMIC DNA]</scope>
    <source>
        <strain evidence="2 3">CCMP1005</strain>
    </source>
</reference>